<evidence type="ECO:0000313" key="4">
    <source>
        <dbReference type="Proteomes" id="UP001145094"/>
    </source>
</evidence>
<protein>
    <submittedName>
        <fullName evidence="3">IS200/IS605 family transposase</fullName>
    </submittedName>
</protein>
<evidence type="ECO:0000313" key="3">
    <source>
        <dbReference type="EMBL" id="GLG92055.1"/>
    </source>
</evidence>
<dbReference type="RefSeq" id="WP_204864827.1">
    <property type="nucleotide sequence ID" value="NZ_BSBO01000027.1"/>
</dbReference>
<reference evidence="3" key="4">
    <citation type="submission" date="2022-11" db="EMBL/GenBank/DDBJ databases">
        <title>Draft genome sequence of Sellimonas catena strain 18CBH55.</title>
        <authorList>
            <person name="Hisatomi A."/>
            <person name="Ohkuma M."/>
            <person name="Sakamoto M."/>
        </authorList>
    </citation>
    <scope>NUCLEOTIDE SEQUENCE</scope>
    <source>
        <strain evidence="3">18CBH55</strain>
    </source>
</reference>
<dbReference type="GO" id="GO:0004803">
    <property type="term" value="F:transposase activity"/>
    <property type="evidence" value="ECO:0007669"/>
    <property type="project" value="InterPro"/>
</dbReference>
<organism evidence="3 4">
    <name type="scientific">Sellimonas catena</name>
    <dbReference type="NCBI Taxonomy" id="2994035"/>
    <lineage>
        <taxon>Bacteria</taxon>
        <taxon>Bacillati</taxon>
        <taxon>Bacillota</taxon>
        <taxon>Clostridia</taxon>
        <taxon>Lachnospirales</taxon>
        <taxon>Lachnospiraceae</taxon>
        <taxon>Sellimonas</taxon>
    </lineage>
</organism>
<reference evidence="3" key="3">
    <citation type="submission" date="2022-11" db="EMBL/GenBank/DDBJ databases">
        <title>Draft genome sequence of Sellimonas catena strain 18CBH55.</title>
        <authorList>
            <person name="Atsushi H."/>
            <person name="Moriya O."/>
            <person name="Mitsuo S."/>
        </authorList>
    </citation>
    <scope>NUCLEOTIDE SEQUENCE</scope>
    <source>
        <strain evidence="3">18CBH55</strain>
    </source>
</reference>
<evidence type="ECO:0000313" key="2">
    <source>
        <dbReference type="EMBL" id="GLG05329.1"/>
    </source>
</evidence>
<dbReference type="EMBL" id="BSCH01000034">
    <property type="protein sequence ID" value="GLG92055.1"/>
    <property type="molecule type" value="Genomic_DNA"/>
</dbReference>
<reference evidence="2" key="2">
    <citation type="submission" date="2022-11" db="EMBL/GenBank/DDBJ databases">
        <title>Draft genome sequence of Sellimonas catena strain 12EGH17.</title>
        <authorList>
            <person name="Atsushi H."/>
            <person name="Moriya O."/>
            <person name="Mitsuo S."/>
        </authorList>
    </citation>
    <scope>NUCLEOTIDE SEQUENCE</scope>
    <source>
        <strain evidence="2">12EGH17</strain>
    </source>
</reference>
<comment type="caution">
    <text evidence="3">The sequence shown here is derived from an EMBL/GenBank/DDBJ whole genome shotgun (WGS) entry which is preliminary data.</text>
</comment>
<accession>A0A9W6CGU5</accession>
<dbReference type="PANTHER" id="PTHR33360">
    <property type="entry name" value="TRANSPOSASE FOR INSERTION SEQUENCE ELEMENT IS200"/>
    <property type="match status" value="1"/>
</dbReference>
<dbReference type="InterPro" id="IPR036515">
    <property type="entry name" value="Transposase_17_sf"/>
</dbReference>
<feature type="domain" description="Transposase IS200-like" evidence="1">
    <location>
        <begin position="10"/>
        <end position="129"/>
    </location>
</feature>
<dbReference type="InterPro" id="IPR002686">
    <property type="entry name" value="Transposase_17"/>
</dbReference>
<reference evidence="2" key="1">
    <citation type="submission" date="2022-11" db="EMBL/GenBank/DDBJ databases">
        <title>Draft genome sequence of Sellimonas catena strain 12EGH17.</title>
        <authorList>
            <person name="Hisatomi A."/>
            <person name="Ohkuma M."/>
            <person name="Sakamoto M."/>
        </authorList>
    </citation>
    <scope>NUCLEOTIDE SEQUENCE</scope>
    <source>
        <strain evidence="2">12EGH17</strain>
    </source>
</reference>
<dbReference type="GO" id="GO:0003677">
    <property type="term" value="F:DNA binding"/>
    <property type="evidence" value="ECO:0007669"/>
    <property type="project" value="InterPro"/>
</dbReference>
<dbReference type="Proteomes" id="UP001145145">
    <property type="component" value="Unassembled WGS sequence"/>
</dbReference>
<dbReference type="AlphaFoldDB" id="A0A9W6CGU5"/>
<gene>
    <name evidence="2" type="ORF">Selli1_25030</name>
    <name evidence="3" type="ORF">Selli2_34820</name>
</gene>
<keyword evidence="5" id="KW-1185">Reference proteome</keyword>
<dbReference type="Gene3D" id="3.30.70.1290">
    <property type="entry name" value="Transposase IS200-like"/>
    <property type="match status" value="1"/>
</dbReference>
<dbReference type="NCBIfam" id="NF033573">
    <property type="entry name" value="transpos_IS200"/>
    <property type="match status" value="1"/>
</dbReference>
<name>A0A9W6CGU5_9FIRM</name>
<dbReference type="Proteomes" id="UP001145094">
    <property type="component" value="Unassembled WGS sequence"/>
</dbReference>
<dbReference type="SUPFAM" id="SSF143422">
    <property type="entry name" value="Transposase IS200-like"/>
    <property type="match status" value="1"/>
</dbReference>
<dbReference type="Pfam" id="PF01797">
    <property type="entry name" value="Y1_Tnp"/>
    <property type="match status" value="1"/>
</dbReference>
<dbReference type="SMART" id="SM01321">
    <property type="entry name" value="Y1_Tnp"/>
    <property type="match status" value="1"/>
</dbReference>
<dbReference type="GO" id="GO:0006313">
    <property type="term" value="P:DNA transposition"/>
    <property type="evidence" value="ECO:0007669"/>
    <property type="project" value="InterPro"/>
</dbReference>
<reference evidence="3 5" key="5">
    <citation type="journal article" date="2023" name="Int. J. Syst. Evol. Microbiol.">
        <title>Sellimonas catena sp. nov., isolated from human faeces.</title>
        <authorList>
            <person name="Hisatomi A."/>
            <person name="Ohkuma M."/>
            <person name="Sakamoto M."/>
        </authorList>
    </citation>
    <scope>NUCLEOTIDE SEQUENCE</scope>
    <source>
        <strain evidence="2 5">12EGH17</strain>
        <strain evidence="3">18CBH55</strain>
    </source>
</reference>
<evidence type="ECO:0000313" key="5">
    <source>
        <dbReference type="Proteomes" id="UP001145145"/>
    </source>
</evidence>
<evidence type="ECO:0000259" key="1">
    <source>
        <dbReference type="SMART" id="SM01321"/>
    </source>
</evidence>
<dbReference type="EMBL" id="BSBO01000027">
    <property type="protein sequence ID" value="GLG05329.1"/>
    <property type="molecule type" value="Genomic_DNA"/>
</dbReference>
<proteinExistence type="predicted"/>
<dbReference type="PANTHER" id="PTHR33360:SF2">
    <property type="entry name" value="TRANSPOSASE FOR INSERTION SEQUENCE ELEMENT IS200"/>
    <property type="match status" value="1"/>
</dbReference>
<sequence length="140" mass="16525">MDNTSIQHTRWNCTYHIVFIPKYRRKIMYGANKKDLVEIIPKLCEMKGISLIEGKVCKDHVHMYVAIPPKLCVSEVVAYLKGKSALMFFDRHPELRPKYADRHFWARGYYVATIGNVNEETIRQYIKEQEENDKLEDGMK</sequence>